<dbReference type="SUPFAM" id="SSF47789">
    <property type="entry name" value="C-terminal domain of RNA polymerase alpha subunit"/>
    <property type="match status" value="1"/>
</dbReference>
<evidence type="ECO:0000256" key="1">
    <source>
        <dbReference type="ARBA" id="ARBA00012513"/>
    </source>
</evidence>
<feature type="region of interest" description="Disordered" evidence="7">
    <location>
        <begin position="1196"/>
        <end position="1215"/>
    </location>
</feature>
<feature type="compositionally biased region" description="Low complexity" evidence="7">
    <location>
        <begin position="369"/>
        <end position="378"/>
    </location>
</feature>
<dbReference type="InterPro" id="IPR011009">
    <property type="entry name" value="Kinase-like_dom_sf"/>
</dbReference>
<dbReference type="PROSITE" id="PS50965">
    <property type="entry name" value="NERD"/>
    <property type="match status" value="1"/>
</dbReference>
<accession>A0A7Y0QHG6</accession>
<evidence type="ECO:0000256" key="3">
    <source>
        <dbReference type="ARBA" id="ARBA00022679"/>
    </source>
</evidence>
<gene>
    <name evidence="10" type="primary">pglW</name>
    <name evidence="10" type="ORF">HIR71_08545</name>
</gene>
<keyword evidence="11" id="KW-1185">Reference proteome</keyword>
<evidence type="ECO:0000256" key="7">
    <source>
        <dbReference type="SAM" id="MobiDB-lite"/>
    </source>
</evidence>
<dbReference type="EMBL" id="JABCJJ010000010">
    <property type="protein sequence ID" value="NMR20265.1"/>
    <property type="molecule type" value="Genomic_DNA"/>
</dbReference>
<dbReference type="PROSITE" id="PS50011">
    <property type="entry name" value="PROTEIN_KINASE_DOM"/>
    <property type="match status" value="2"/>
</dbReference>
<dbReference type="NCBIfam" id="NF033442">
    <property type="entry name" value="BREX_PglW"/>
    <property type="match status" value="1"/>
</dbReference>
<evidence type="ECO:0000313" key="11">
    <source>
        <dbReference type="Proteomes" id="UP000562124"/>
    </source>
</evidence>
<sequence length="1400" mass="150578">MKSTSHQWKKLGEPASTDEALALDAIRALLPDDAVTHAWTNLTFVDLDGRTAEVDLLLMSKVGFFVVELKGWHGRVAGDQQNWRHTQPNGHVRNERNPLFATDGKAKRLRSLLERMAPNEQVRRTVPFVEPLVVLHGKGSTVELDQTAQASVVALDGYGVTGLTRSLSDVLDTPPTNAQRVIDGPRATKIRTLLDHHAGFRPTPKNRYIGDYSLDKADPLDDGPAWQDLLAAHPAAPAVKRRIRLFDLKPGASAEARAEIERAARREFLFTQGIQHSGIACPKELVESGLGPALIYDHSDSEVPLDAYLADAGATLGLGDRLDLVRRLADILRYAHQRRLVHRALTPRQVYVNTAAKPPELVVRDWQSGRRNPAASSAAGGGAPQSATSFGTADVRGLIAQRDWVYLAPETHRGADDLPPIPLDVYGLGALSYLVLTGEPPAATLAELQQRLDADGALDPQLADPALDDVVADLVRRATTRVEADRIASVEEFLAGLDDVEDALTSPDQDAPVDERPRAQDPLEARRGDTIADRFIVREERGQGSTGVALLVEDTEPVREGVILKIARDDSAARRLAEEAAVLAQLEHPRLVRLLAPPLDVDGRTALLLSDAGKETLATRIKDRGRATLQELERFGADLMEAVAYLDSRGFFHRDIKPANLGIQADPGTRRPRLVLFDFSLAREPLENLGSGTRGYLDPYIAVSRSSRGRARRRYDRAAELYAVAATLFEMAATDLPWWVDGELAPASMTDRVVITPEMFEASVAAPLSGFFAQALAPDVADRFADVAAMAQAWHRLFAAIDSPSDELDDAARDAAAEAATLGTALTESGLSARALSALSRVPAQTVGDLLRTSPMQINAIAGMGEQHRKEIQRRIRRWRSRLLAVATTTDHAEPVGADRSVETFLARLLPRSTSADRAEVDALRALLGMTDDGDAAVLGSNLWPSAAEVAAATGRTRADVTDALEKAAGRWQRSSVVREVRAEVDAALAAEEGVAALPELAGAVLLRHGSTAEGSVRLRRAAGLVRAVVESDRQSKEPGLAFRRVPGGAVVVATAPGGDVAAAEALLDDAATLAATAAALTAERAVVPASVARAALRSQPLLRAELSDDRVLRLAAASAGSVQLSSFHELYRPDLDLTEAAAVALRGAAVTVLTEAGVRKRVGHRFPALPALPPRPALDQVVTAAVPGMRWEGDHYERTSHGSSRLSTTSRTHVPAEAPDVADSLLRSSLRRSSALTLCVPPRSYERATSTLAHLYGVQPVDVAAELLTAVRALAGRDGVDWQLVLRTDAEPGSGGDWDNLVGLVTDAMAEPWKRLVATPRPLLLLNAAPLTRYGMTALVSDLLDQSQPRPAARWLLVPRHGRQPFPMLDSRPVPLGADRWIDLPEDLSALRPAPGVPA</sequence>
<evidence type="ECO:0000259" key="8">
    <source>
        <dbReference type="PROSITE" id="PS50011"/>
    </source>
</evidence>
<dbReference type="Pfam" id="PF00069">
    <property type="entry name" value="Pkinase"/>
    <property type="match status" value="1"/>
</dbReference>
<dbReference type="PANTHER" id="PTHR43289:SF6">
    <property type="entry name" value="SERINE_THREONINE-PROTEIN KINASE NEKL-3"/>
    <property type="match status" value="1"/>
</dbReference>
<proteinExistence type="predicted"/>
<feature type="domain" description="NERD" evidence="9">
    <location>
        <begin position="14"/>
        <end position="132"/>
    </location>
</feature>
<feature type="domain" description="Protein kinase" evidence="8">
    <location>
        <begin position="535"/>
        <end position="798"/>
    </location>
</feature>
<dbReference type="GO" id="GO:0005524">
    <property type="term" value="F:ATP binding"/>
    <property type="evidence" value="ECO:0007669"/>
    <property type="project" value="UniProtKB-KW"/>
</dbReference>
<feature type="domain" description="Protein kinase" evidence="8">
    <location>
        <begin position="214"/>
        <end position="494"/>
    </location>
</feature>
<feature type="compositionally biased region" description="Basic and acidic residues" evidence="7">
    <location>
        <begin position="513"/>
        <end position="525"/>
    </location>
</feature>
<keyword evidence="3" id="KW-0808">Transferase</keyword>
<keyword evidence="2" id="KW-0723">Serine/threonine-protein kinase</keyword>
<dbReference type="InterPro" id="IPR000719">
    <property type="entry name" value="Prot_kinase_dom"/>
</dbReference>
<dbReference type="Gene3D" id="1.10.150.20">
    <property type="entry name" value="5' to 3' exonuclease, C-terminal subdomain"/>
    <property type="match status" value="1"/>
</dbReference>
<evidence type="ECO:0000256" key="2">
    <source>
        <dbReference type="ARBA" id="ARBA00022527"/>
    </source>
</evidence>
<dbReference type="SUPFAM" id="SSF56112">
    <property type="entry name" value="Protein kinase-like (PK-like)"/>
    <property type="match status" value="2"/>
</dbReference>
<evidence type="ECO:0000256" key="5">
    <source>
        <dbReference type="ARBA" id="ARBA00022777"/>
    </source>
</evidence>
<feature type="region of interest" description="Disordered" evidence="7">
    <location>
        <begin position="503"/>
        <end position="525"/>
    </location>
</feature>
<keyword evidence="4" id="KW-0547">Nucleotide-binding</keyword>
<name>A0A7Y0QHG6_CELFI</name>
<dbReference type="Proteomes" id="UP000562124">
    <property type="component" value="Unassembled WGS sequence"/>
</dbReference>
<dbReference type="EC" id="2.7.11.1" evidence="1"/>
<keyword evidence="5 10" id="KW-0418">Kinase</keyword>
<feature type="compositionally biased region" description="Polar residues" evidence="7">
    <location>
        <begin position="1202"/>
        <end position="1213"/>
    </location>
</feature>
<dbReference type="InterPro" id="IPR011528">
    <property type="entry name" value="NERD"/>
</dbReference>
<evidence type="ECO:0000313" key="10">
    <source>
        <dbReference type="EMBL" id="NMR20265.1"/>
    </source>
</evidence>
<dbReference type="Pfam" id="PF08378">
    <property type="entry name" value="NERD"/>
    <property type="match status" value="1"/>
</dbReference>
<dbReference type="PANTHER" id="PTHR43289">
    <property type="entry name" value="MITOGEN-ACTIVATED PROTEIN KINASE KINASE KINASE 20-RELATED"/>
    <property type="match status" value="1"/>
</dbReference>
<evidence type="ECO:0000256" key="6">
    <source>
        <dbReference type="ARBA" id="ARBA00022840"/>
    </source>
</evidence>
<evidence type="ECO:0000259" key="9">
    <source>
        <dbReference type="PROSITE" id="PS50965"/>
    </source>
</evidence>
<keyword evidence="6" id="KW-0067">ATP-binding</keyword>
<dbReference type="SMART" id="SM00220">
    <property type="entry name" value="S_TKc"/>
    <property type="match status" value="1"/>
</dbReference>
<dbReference type="GO" id="GO:0004674">
    <property type="term" value="F:protein serine/threonine kinase activity"/>
    <property type="evidence" value="ECO:0007669"/>
    <property type="project" value="UniProtKB-KW"/>
</dbReference>
<dbReference type="InterPro" id="IPR049832">
    <property type="entry name" value="BREX_PglW"/>
</dbReference>
<dbReference type="Gene3D" id="1.10.510.10">
    <property type="entry name" value="Transferase(Phosphotransferase) domain 1"/>
    <property type="match status" value="2"/>
</dbReference>
<evidence type="ECO:0000256" key="4">
    <source>
        <dbReference type="ARBA" id="ARBA00022741"/>
    </source>
</evidence>
<dbReference type="RefSeq" id="WP_169324637.1">
    <property type="nucleotide sequence ID" value="NZ_JABCJJ010000010.1"/>
</dbReference>
<protein>
    <recommendedName>
        <fullName evidence="1">non-specific serine/threonine protein kinase</fullName>
        <ecNumber evidence="1">2.7.11.1</ecNumber>
    </recommendedName>
</protein>
<organism evidence="10 11">
    <name type="scientific">Cellulomonas fimi</name>
    <dbReference type="NCBI Taxonomy" id="1708"/>
    <lineage>
        <taxon>Bacteria</taxon>
        <taxon>Bacillati</taxon>
        <taxon>Actinomycetota</taxon>
        <taxon>Actinomycetes</taxon>
        <taxon>Micrococcales</taxon>
        <taxon>Cellulomonadaceae</taxon>
        <taxon>Cellulomonas</taxon>
    </lineage>
</organism>
<dbReference type="Gene3D" id="3.30.200.20">
    <property type="entry name" value="Phosphorylase Kinase, domain 1"/>
    <property type="match status" value="1"/>
</dbReference>
<feature type="region of interest" description="Disordered" evidence="7">
    <location>
        <begin position="368"/>
        <end position="388"/>
    </location>
</feature>
<comment type="caution">
    <text evidence="10">The sequence shown here is derived from an EMBL/GenBank/DDBJ whole genome shotgun (WGS) entry which is preliminary data.</text>
</comment>
<reference evidence="10 11" key="1">
    <citation type="submission" date="2020-04" db="EMBL/GenBank/DDBJ databases">
        <title>Sequencing and Assembly of C. fimi.</title>
        <authorList>
            <person name="Ramsey A.R."/>
        </authorList>
    </citation>
    <scope>NUCLEOTIDE SEQUENCE [LARGE SCALE GENOMIC DNA]</scope>
    <source>
        <strain evidence="10 11">SB</strain>
    </source>
</reference>